<sequence>MVSQLKNIAARYALALYELADEQKSLDGLAEDFTSLRHVIAESQAFVYLIYSPILSCKDQTKGVLAICEKFCAKQLTSNFLQTLTYNRRLSVLPEIINAYLEKLAQQRGEVAAEVISAVPLSENDIKTLANALYKRVGQKALFDLKVDPSLIGGLIVRVGSRMIDTSLRTKLRRLRFAMKGFS</sequence>
<dbReference type="GO" id="GO:0046933">
    <property type="term" value="F:proton-transporting ATP synthase activity, rotational mechanism"/>
    <property type="evidence" value="ECO:0007669"/>
    <property type="project" value="UniProtKB-UniRule"/>
</dbReference>
<evidence type="ECO:0000256" key="6">
    <source>
        <dbReference type="ARBA" id="ARBA00023196"/>
    </source>
</evidence>
<name>K7ZCS1_9PROT</name>
<protein>
    <recommendedName>
        <fullName evidence="8">ATP synthase subunit delta</fullName>
    </recommendedName>
    <alternativeName>
        <fullName evidence="8">ATP synthase F(1) sector subunit delta</fullName>
    </alternativeName>
    <alternativeName>
        <fullName evidence="8">F-type ATPase subunit delta</fullName>
        <shortName evidence="8">F-ATPase subunit delta</shortName>
    </alternativeName>
</protein>
<dbReference type="PATRIC" id="fig|1193729.4.peg.369"/>
<dbReference type="AlphaFoldDB" id="K7ZCS1"/>
<comment type="function">
    <text evidence="8">This protein is part of the stalk that links CF(0) to CF(1). It either transmits conformational changes from CF(0) to CF(1) or is implicated in proton conduction.</text>
</comment>
<evidence type="ECO:0000256" key="5">
    <source>
        <dbReference type="ARBA" id="ARBA00023136"/>
    </source>
</evidence>
<dbReference type="Gene3D" id="1.10.520.20">
    <property type="entry name" value="N-terminal domain of the delta subunit of the F1F0-ATP synthase"/>
    <property type="match status" value="1"/>
</dbReference>
<dbReference type="InterPro" id="IPR000711">
    <property type="entry name" value="ATPase_OSCP/dsu"/>
</dbReference>
<dbReference type="HAMAP" id="MF_01416">
    <property type="entry name" value="ATP_synth_delta_bact"/>
    <property type="match status" value="1"/>
</dbReference>
<dbReference type="NCBIfam" id="TIGR01145">
    <property type="entry name" value="ATP_synt_delta"/>
    <property type="match status" value="1"/>
</dbReference>
<keyword evidence="3 8" id="KW-0375">Hydrogen ion transport</keyword>
<dbReference type="PRINTS" id="PR00125">
    <property type="entry name" value="ATPASEDELTA"/>
</dbReference>
<evidence type="ECO:0000256" key="2">
    <source>
        <dbReference type="ARBA" id="ARBA00022448"/>
    </source>
</evidence>
<comment type="similarity">
    <text evidence="8">Belongs to the ATPase delta chain family.</text>
</comment>
<evidence type="ECO:0000256" key="7">
    <source>
        <dbReference type="ARBA" id="ARBA00023310"/>
    </source>
</evidence>
<dbReference type="HOGENOM" id="CLU_085114_0_1_5"/>
<accession>K7ZCS1</accession>
<dbReference type="PANTHER" id="PTHR11910">
    <property type="entry name" value="ATP SYNTHASE DELTA CHAIN"/>
    <property type="match status" value="1"/>
</dbReference>
<dbReference type="NCBIfam" id="NF004406">
    <property type="entry name" value="PRK05758.3-2"/>
    <property type="match status" value="1"/>
</dbReference>
<dbReference type="RefSeq" id="WP_015088359.1">
    <property type="nucleotide sequence ID" value="NC_019566.1"/>
</dbReference>
<gene>
    <name evidence="8 9" type="primary">atpH</name>
    <name evidence="9" type="ORF">A1OE_673</name>
</gene>
<keyword evidence="7 8" id="KW-0066">ATP synthesis</keyword>
<dbReference type="STRING" id="1193729.A1OE_673"/>
<dbReference type="NCBIfam" id="NF004402">
    <property type="entry name" value="PRK05758.2-2"/>
    <property type="match status" value="1"/>
</dbReference>
<comment type="subcellular location">
    <subcellularLocation>
        <location evidence="8">Cell membrane</location>
        <topology evidence="8">Peripheral membrane protein</topology>
    </subcellularLocation>
    <subcellularLocation>
        <location evidence="1">Membrane</location>
    </subcellularLocation>
</comment>
<dbReference type="GO" id="GO:0005886">
    <property type="term" value="C:plasma membrane"/>
    <property type="evidence" value="ECO:0007669"/>
    <property type="project" value="UniProtKB-SubCell"/>
</dbReference>
<evidence type="ECO:0000313" key="9">
    <source>
        <dbReference type="EMBL" id="AFX98861.1"/>
    </source>
</evidence>
<dbReference type="GO" id="GO:0045259">
    <property type="term" value="C:proton-transporting ATP synthase complex"/>
    <property type="evidence" value="ECO:0007669"/>
    <property type="project" value="UniProtKB-KW"/>
</dbReference>
<keyword evidence="2 8" id="KW-0813">Transport</keyword>
<dbReference type="GO" id="GO:0016787">
    <property type="term" value="F:hydrolase activity"/>
    <property type="evidence" value="ECO:0007669"/>
    <property type="project" value="UniProtKB-KW"/>
</dbReference>
<dbReference type="OrthoDB" id="9796185at2"/>
<organism evidence="9 10">
    <name type="scientific">Candidatus Endolissoclinum faulkneri L2</name>
    <dbReference type="NCBI Taxonomy" id="1193729"/>
    <lineage>
        <taxon>Bacteria</taxon>
        <taxon>Pseudomonadati</taxon>
        <taxon>Pseudomonadota</taxon>
        <taxon>Alphaproteobacteria</taxon>
        <taxon>Rhodospirillales</taxon>
        <taxon>Rhodospirillaceae</taxon>
        <taxon>Candidatus Endolissoclinum</taxon>
    </lineage>
</organism>
<evidence type="ECO:0000256" key="1">
    <source>
        <dbReference type="ARBA" id="ARBA00004370"/>
    </source>
</evidence>
<keyword evidence="4 8" id="KW-0406">Ion transport</keyword>
<evidence type="ECO:0000256" key="3">
    <source>
        <dbReference type="ARBA" id="ARBA00022781"/>
    </source>
</evidence>
<reference evidence="9 10" key="1">
    <citation type="journal article" date="2012" name="Proc. Natl. Acad. Sci. U.S.A.">
        <title>Genome streamlining and chemical defense in a coral reef symbiosis.</title>
        <authorList>
            <person name="Kwan J.C."/>
            <person name="Donia M.S."/>
            <person name="Han A.W."/>
            <person name="Hirose E."/>
            <person name="Haygood M.G."/>
            <person name="Schmidt E.W."/>
        </authorList>
    </citation>
    <scope>NUCLEOTIDE SEQUENCE [LARGE SCALE GENOMIC DNA]</scope>
    <source>
        <strain evidence="9 10">L2</strain>
    </source>
</reference>
<comment type="function">
    <text evidence="8">F(1)F(0) ATP synthase produces ATP from ADP in the presence of a proton or sodium gradient. F-type ATPases consist of two structural domains, F(1) containing the extramembraneous catalytic core and F(0) containing the membrane proton channel, linked together by a central stalk and a peripheral stalk. During catalysis, ATP synthesis in the catalytic domain of F(1) is coupled via a rotary mechanism of the central stalk subunits to proton translocation.</text>
</comment>
<dbReference type="eggNOG" id="COG0712">
    <property type="taxonomic scope" value="Bacteria"/>
</dbReference>
<keyword evidence="5 8" id="KW-0472">Membrane</keyword>
<proteinExistence type="inferred from homology"/>
<dbReference type="Proteomes" id="UP000010077">
    <property type="component" value="Chromosome"/>
</dbReference>
<dbReference type="KEGG" id="thal:A1OE_673"/>
<keyword evidence="8" id="KW-1003">Cell membrane</keyword>
<dbReference type="EMBL" id="CP003539">
    <property type="protein sequence ID" value="AFX98861.1"/>
    <property type="molecule type" value="Genomic_DNA"/>
</dbReference>
<dbReference type="Pfam" id="PF00213">
    <property type="entry name" value="OSCP"/>
    <property type="match status" value="1"/>
</dbReference>
<keyword evidence="10" id="KW-1185">Reference proteome</keyword>
<dbReference type="SUPFAM" id="SSF47928">
    <property type="entry name" value="N-terminal domain of the delta subunit of the F1F0-ATP synthase"/>
    <property type="match status" value="1"/>
</dbReference>
<evidence type="ECO:0000256" key="4">
    <source>
        <dbReference type="ARBA" id="ARBA00023065"/>
    </source>
</evidence>
<keyword evidence="6 8" id="KW-0139">CF(1)</keyword>
<dbReference type="InterPro" id="IPR026015">
    <property type="entry name" value="ATP_synth_OSCP/delta_N_sf"/>
</dbReference>
<evidence type="ECO:0000313" key="10">
    <source>
        <dbReference type="Proteomes" id="UP000010077"/>
    </source>
</evidence>
<keyword evidence="9" id="KW-0378">Hydrolase</keyword>
<evidence type="ECO:0000256" key="8">
    <source>
        <dbReference type="HAMAP-Rule" id="MF_01416"/>
    </source>
</evidence>